<evidence type="ECO:0000313" key="2">
    <source>
        <dbReference type="EMBL" id="KAK7175893.1"/>
    </source>
</evidence>
<keyword evidence="3" id="KW-1185">Reference proteome</keyword>
<dbReference type="AlphaFoldDB" id="A0AAN9DLC3"/>
<dbReference type="EMBL" id="JAYKXH010000001">
    <property type="protein sequence ID" value="KAK7175893.1"/>
    <property type="molecule type" value="Genomic_DNA"/>
</dbReference>
<feature type="compositionally biased region" description="Polar residues" evidence="1">
    <location>
        <begin position="15"/>
        <end position="38"/>
    </location>
</feature>
<evidence type="ECO:0000313" key="3">
    <source>
        <dbReference type="Proteomes" id="UP001364617"/>
    </source>
</evidence>
<comment type="caution">
    <text evidence="2">The sequence shown here is derived from an EMBL/GenBank/DDBJ whole genome shotgun (WGS) entry which is preliminary data.</text>
</comment>
<gene>
    <name evidence="2" type="ORF">R3I93_000224</name>
</gene>
<accession>A0AAN9DLC3</accession>
<sequence>MADIANILRKLTNDVDGSTSHSNVPDRTATPSGAQGHNVNAVDVEVNRLFASYGAEASRRPLSCRSRSARHRSSFTRVFCCLSSMTQSVAPTKFEREELEAARLGEKKSYISW</sequence>
<protein>
    <submittedName>
        <fullName evidence="2">Uncharacterized protein</fullName>
    </submittedName>
</protein>
<dbReference type="Proteomes" id="UP001364617">
    <property type="component" value="Unassembled WGS sequence"/>
</dbReference>
<organism evidence="2 3">
    <name type="scientific">Phoxinus phoxinus</name>
    <name type="common">Eurasian minnow</name>
    <dbReference type="NCBI Taxonomy" id="58324"/>
    <lineage>
        <taxon>Eukaryota</taxon>
        <taxon>Metazoa</taxon>
        <taxon>Chordata</taxon>
        <taxon>Craniata</taxon>
        <taxon>Vertebrata</taxon>
        <taxon>Euteleostomi</taxon>
        <taxon>Actinopterygii</taxon>
        <taxon>Neopterygii</taxon>
        <taxon>Teleostei</taxon>
        <taxon>Ostariophysi</taxon>
        <taxon>Cypriniformes</taxon>
        <taxon>Leuciscidae</taxon>
        <taxon>Phoxininae</taxon>
        <taxon>Phoxinus</taxon>
    </lineage>
</organism>
<reference evidence="2 3" key="1">
    <citation type="submission" date="2024-02" db="EMBL/GenBank/DDBJ databases">
        <title>Chromosome-level genome assembly of the Eurasian Minnow (Phoxinus phoxinus).</title>
        <authorList>
            <person name="Oriowo T.O."/>
            <person name="Martin S."/>
            <person name="Stange M."/>
            <person name="Chrysostomakis Y."/>
            <person name="Brown T."/>
            <person name="Winkler S."/>
            <person name="Kukowka S."/>
            <person name="Myers E.W."/>
            <person name="Bohne A."/>
        </authorList>
    </citation>
    <scope>NUCLEOTIDE SEQUENCE [LARGE SCALE GENOMIC DNA]</scope>
    <source>
        <strain evidence="2">ZFMK-TIS-60720</strain>
        <tissue evidence="2">Whole Organism</tissue>
    </source>
</reference>
<name>A0AAN9DLC3_9TELE</name>
<evidence type="ECO:0000256" key="1">
    <source>
        <dbReference type="SAM" id="MobiDB-lite"/>
    </source>
</evidence>
<feature type="region of interest" description="Disordered" evidence="1">
    <location>
        <begin position="14"/>
        <end position="38"/>
    </location>
</feature>
<proteinExistence type="predicted"/>